<dbReference type="AlphaFoldDB" id="A0A3E3DVL6"/>
<feature type="compositionally biased region" description="Polar residues" evidence="1">
    <location>
        <begin position="26"/>
        <end position="40"/>
    </location>
</feature>
<dbReference type="SUPFAM" id="SSF88874">
    <property type="entry name" value="Receptor-binding domain of short tail fibre protein gp12"/>
    <property type="match status" value="1"/>
</dbReference>
<dbReference type="InterPro" id="IPR053827">
    <property type="entry name" value="Gp10_C"/>
</dbReference>
<reference evidence="3 4" key="1">
    <citation type="submission" date="2018-08" db="EMBL/GenBank/DDBJ databases">
        <title>A genome reference for cultivated species of the human gut microbiota.</title>
        <authorList>
            <person name="Zou Y."/>
            <person name="Xue W."/>
            <person name="Luo G."/>
        </authorList>
    </citation>
    <scope>NUCLEOTIDE SEQUENCE [LARGE SCALE GENOMIC DNA]</scope>
    <source>
        <strain evidence="3 4">TF08-11</strain>
    </source>
</reference>
<evidence type="ECO:0000313" key="4">
    <source>
        <dbReference type="Proteomes" id="UP000260721"/>
    </source>
</evidence>
<dbReference type="Proteomes" id="UP000260721">
    <property type="component" value="Unassembled WGS sequence"/>
</dbReference>
<organism evidence="3 4">
    <name type="scientific">Faecalicoccus pleomorphus</name>
    <dbReference type="NCBI Taxonomy" id="1323"/>
    <lineage>
        <taxon>Bacteria</taxon>
        <taxon>Bacillati</taxon>
        <taxon>Bacillota</taxon>
        <taxon>Erysipelotrichia</taxon>
        <taxon>Erysipelotrichales</taxon>
        <taxon>Erysipelotrichaceae</taxon>
        <taxon>Faecalicoccus</taxon>
    </lineage>
</organism>
<evidence type="ECO:0000259" key="2">
    <source>
        <dbReference type="Pfam" id="PF21939"/>
    </source>
</evidence>
<comment type="caution">
    <text evidence="3">The sequence shown here is derived from an EMBL/GenBank/DDBJ whole genome shotgun (WGS) entry which is preliminary data.</text>
</comment>
<name>A0A3E3DVL6_9FIRM</name>
<feature type="domain" description="Baseplate structural protein Gp10 C-terminal" evidence="2">
    <location>
        <begin position="4"/>
        <end position="84"/>
    </location>
</feature>
<evidence type="ECO:0000256" key="1">
    <source>
        <dbReference type="SAM" id="MobiDB-lite"/>
    </source>
</evidence>
<gene>
    <name evidence="3" type="ORF">DXC78_11550</name>
</gene>
<sequence>MSFTTGTTGGEYKHKLTKEELAPHQHPTNNFVINTTGGNPINVGSGSERLSYWTNGNAKTDLSTGDQAHNNLQPYIVTYIFRRTA</sequence>
<dbReference type="RefSeq" id="WP_117447156.1">
    <property type="nucleotide sequence ID" value="NZ_JBFBOW010000001.1"/>
</dbReference>
<protein>
    <recommendedName>
        <fullName evidence="2">Baseplate structural protein Gp10 C-terminal domain-containing protein</fullName>
    </recommendedName>
</protein>
<accession>A0A3E3DVL6</accession>
<dbReference type="EMBL" id="QUSK01000032">
    <property type="protein sequence ID" value="RGD73312.1"/>
    <property type="molecule type" value="Genomic_DNA"/>
</dbReference>
<dbReference type="Pfam" id="PF21939">
    <property type="entry name" value="Gp10_C"/>
    <property type="match status" value="1"/>
</dbReference>
<feature type="region of interest" description="Disordered" evidence="1">
    <location>
        <begin position="1"/>
        <end position="40"/>
    </location>
</feature>
<feature type="compositionally biased region" description="Basic and acidic residues" evidence="1">
    <location>
        <begin position="11"/>
        <end position="23"/>
    </location>
</feature>
<evidence type="ECO:0000313" key="3">
    <source>
        <dbReference type="EMBL" id="RGD73312.1"/>
    </source>
</evidence>
<proteinExistence type="predicted"/>